<name>A0A7T2S1C3_DELAC</name>
<feature type="compositionally biased region" description="Low complexity" evidence="14">
    <location>
        <begin position="88"/>
        <end position="114"/>
    </location>
</feature>
<feature type="compositionally biased region" description="Low complexity" evidence="14">
    <location>
        <begin position="190"/>
        <end position="208"/>
    </location>
</feature>
<evidence type="ECO:0000256" key="14">
    <source>
        <dbReference type="SAM" id="MobiDB-lite"/>
    </source>
</evidence>
<keyword evidence="11" id="KW-1006">Bacterial flagellum protein export</keyword>
<dbReference type="AlphaFoldDB" id="A0A7T2S1C3"/>
<dbReference type="RefSeq" id="WP_197954720.1">
    <property type="nucleotide sequence ID" value="NZ_CP065668.1"/>
</dbReference>
<dbReference type="InterPro" id="IPR027417">
    <property type="entry name" value="P-loop_NTPase"/>
</dbReference>
<evidence type="ECO:0000256" key="12">
    <source>
        <dbReference type="ARBA" id="ARBA00025337"/>
    </source>
</evidence>
<dbReference type="SUPFAM" id="SSF52540">
    <property type="entry name" value="P-loop containing nucleoside triphosphate hydrolases"/>
    <property type="match status" value="1"/>
</dbReference>
<dbReference type="InterPro" id="IPR020006">
    <property type="entry name" value="FlhF"/>
</dbReference>
<feature type="domain" description="AAA+ ATPase" evidence="15">
    <location>
        <begin position="328"/>
        <end position="473"/>
    </location>
</feature>
<keyword evidence="10" id="KW-0472">Membrane</keyword>
<dbReference type="CDD" id="cd17873">
    <property type="entry name" value="FlhF"/>
    <property type="match status" value="1"/>
</dbReference>
<evidence type="ECO:0000256" key="3">
    <source>
        <dbReference type="ARBA" id="ARBA00014919"/>
    </source>
</evidence>
<evidence type="ECO:0000256" key="1">
    <source>
        <dbReference type="ARBA" id="ARBA00004413"/>
    </source>
</evidence>
<keyword evidence="17" id="KW-0966">Cell projection</keyword>
<keyword evidence="8" id="KW-0653">Protein transport</keyword>
<evidence type="ECO:0000256" key="13">
    <source>
        <dbReference type="NCBIfam" id="TIGR03499"/>
    </source>
</evidence>
<proteinExistence type="inferred from homology"/>
<dbReference type="GO" id="GO:0005047">
    <property type="term" value="F:signal recognition particle binding"/>
    <property type="evidence" value="ECO:0007669"/>
    <property type="project" value="TreeGrafter"/>
</dbReference>
<dbReference type="SMART" id="SM00962">
    <property type="entry name" value="SRP54"/>
    <property type="match status" value="1"/>
</dbReference>
<evidence type="ECO:0000256" key="2">
    <source>
        <dbReference type="ARBA" id="ARBA00008531"/>
    </source>
</evidence>
<dbReference type="InterPro" id="IPR003593">
    <property type="entry name" value="AAA+_ATPase"/>
</dbReference>
<comment type="subcellular location">
    <subcellularLocation>
        <location evidence="1">Cell membrane</location>
        <topology evidence="1">Peripheral membrane protein</topology>
        <orientation evidence="1">Cytoplasmic side</orientation>
    </subcellularLocation>
</comment>
<dbReference type="GO" id="GO:0005886">
    <property type="term" value="C:plasma membrane"/>
    <property type="evidence" value="ECO:0007669"/>
    <property type="project" value="UniProtKB-SubCell"/>
</dbReference>
<keyword evidence="17" id="KW-0282">Flagellum</keyword>
<keyword evidence="6" id="KW-0547">Nucleotide-binding</keyword>
<dbReference type="SMART" id="SM00382">
    <property type="entry name" value="AAA"/>
    <property type="match status" value="1"/>
</dbReference>
<evidence type="ECO:0000256" key="8">
    <source>
        <dbReference type="ARBA" id="ARBA00022927"/>
    </source>
</evidence>
<dbReference type="GO" id="GO:0044781">
    <property type="term" value="P:bacterial-type flagellum organization"/>
    <property type="evidence" value="ECO:0007669"/>
    <property type="project" value="UniProtKB-UniRule"/>
</dbReference>
<keyword evidence="7" id="KW-1005">Bacterial flagellum biogenesis</keyword>
<evidence type="ECO:0000256" key="11">
    <source>
        <dbReference type="ARBA" id="ARBA00023225"/>
    </source>
</evidence>
<feature type="region of interest" description="Disordered" evidence="14">
    <location>
        <begin position="186"/>
        <end position="212"/>
    </location>
</feature>
<keyword evidence="17" id="KW-0969">Cilium</keyword>
<reference evidence="17 18" key="1">
    <citation type="submission" date="2020-12" db="EMBL/GenBank/DDBJ databases">
        <title>FDA dAtabase for Regulatory Grade micrObial Sequences (FDA-ARGOS): Supporting development and validation of Infectious Disease Dx tests.</title>
        <authorList>
            <person name="Sproer C."/>
            <person name="Gronow S."/>
            <person name="Severitt S."/>
            <person name="Schroder I."/>
            <person name="Tallon L."/>
            <person name="Sadzewicz L."/>
            <person name="Zhao X."/>
            <person name="Boylan J."/>
            <person name="Ott S."/>
            <person name="Bowen H."/>
            <person name="Vavikolanu K."/>
            <person name="Mehta A."/>
            <person name="Aluvathingal J."/>
            <person name="Nadendla S."/>
            <person name="Lowell S."/>
            <person name="Myers T."/>
            <person name="Yan Y."/>
            <person name="Sichtig H."/>
        </authorList>
    </citation>
    <scope>NUCLEOTIDE SEQUENCE [LARGE SCALE GENOMIC DNA]</scope>
    <source>
        <strain evidence="17 18">FDAARGOS_909</strain>
    </source>
</reference>
<dbReference type="Proteomes" id="UP000594778">
    <property type="component" value="Chromosome"/>
</dbReference>
<dbReference type="EMBL" id="CP065668">
    <property type="protein sequence ID" value="QPS07156.1"/>
    <property type="molecule type" value="Genomic_DNA"/>
</dbReference>
<dbReference type="Gene3D" id="3.40.50.300">
    <property type="entry name" value="P-loop containing nucleotide triphosphate hydrolases"/>
    <property type="match status" value="1"/>
</dbReference>
<dbReference type="InterPro" id="IPR000897">
    <property type="entry name" value="SRP54_GTPase_dom"/>
</dbReference>
<evidence type="ECO:0000259" key="16">
    <source>
        <dbReference type="SMART" id="SM00962"/>
    </source>
</evidence>
<dbReference type="InterPro" id="IPR047040">
    <property type="entry name" value="FlhF__GTPase_dom"/>
</dbReference>
<dbReference type="FunFam" id="3.40.50.300:FF:000695">
    <property type="entry name" value="Flagellar biosynthesis regulator FlhF"/>
    <property type="match status" value="1"/>
</dbReference>
<keyword evidence="4" id="KW-0813">Transport</keyword>
<evidence type="ECO:0000313" key="18">
    <source>
        <dbReference type="Proteomes" id="UP000594778"/>
    </source>
</evidence>
<evidence type="ECO:0000256" key="4">
    <source>
        <dbReference type="ARBA" id="ARBA00022448"/>
    </source>
</evidence>
<sequence>MNIKRFYAPTSREALAKARMAFGAGTLILSNRNTPDGVEVMATAEDTLEHSKAAASSTPLQQAIERRSAEETTGLRPQVQAQLIQARTQPRTAQPALQTPQAAPSRASQATSSAIAQAISQAASLSADGAEPAGLRQSVQEDTEQLAMSTLSFQDYVRERMLRRRHEAGVDEPLPSFAQRRSLGDALREAPASAPMAAQQPFKAQPAPSVARHNPLRASAEAPLREPLRSEPAPTMASQALRDELQSVRDLIEERFNTLTWLGQTRQNPIHANLTHKLIRAGYSPVLARALVEHMPQDLSAGDAVRWLMQVLERNLRTDADQAPLYEQGGVFALVGSTGVGKTTTTAKLAALCAAKYGAASVGLITLDTYRVGAHDQLRSYGRMLGVVAHLAHDRAALQDLLGLLANKQLVLIDTTGVAPRDPRKDEILDLLDLPGIQKLLAVNAAGQGDALDDVMQAFKARGSSQAILTKVDEAVKLGPSVDTLIRHQMQLRGVTNGQRVPEDWERADAQQLVSASMRAATRSAFDPKALDLDFFFTPSSPSTEGEIHHA</sequence>
<keyword evidence="5" id="KW-1003">Cell membrane</keyword>
<accession>A0A7T2S1C3</accession>
<feature type="domain" description="SRP54-type proteins GTP-binding" evidence="16">
    <location>
        <begin position="329"/>
        <end position="519"/>
    </location>
</feature>
<evidence type="ECO:0000259" key="15">
    <source>
        <dbReference type="SMART" id="SM00382"/>
    </source>
</evidence>
<evidence type="ECO:0000313" key="17">
    <source>
        <dbReference type="EMBL" id="QPS07156.1"/>
    </source>
</evidence>
<evidence type="ECO:0000256" key="7">
    <source>
        <dbReference type="ARBA" id="ARBA00022795"/>
    </source>
</evidence>
<dbReference type="Pfam" id="PF00448">
    <property type="entry name" value="SRP54"/>
    <property type="match status" value="1"/>
</dbReference>
<protein>
    <recommendedName>
        <fullName evidence="3 13">Flagellar biosynthesis protein FlhF</fullName>
    </recommendedName>
</protein>
<feature type="region of interest" description="Disordered" evidence="14">
    <location>
        <begin position="51"/>
        <end position="114"/>
    </location>
</feature>
<dbReference type="Gene3D" id="1.20.120.1380">
    <property type="entry name" value="Flagellar FlhF biosynthesis protein, N domain"/>
    <property type="match status" value="1"/>
</dbReference>
<evidence type="ECO:0000256" key="6">
    <source>
        <dbReference type="ARBA" id="ARBA00022741"/>
    </source>
</evidence>
<dbReference type="PANTHER" id="PTHR43134">
    <property type="entry name" value="SIGNAL RECOGNITION PARTICLE RECEPTOR SUBUNIT ALPHA"/>
    <property type="match status" value="1"/>
</dbReference>
<keyword evidence="9" id="KW-0342">GTP-binding</keyword>
<dbReference type="GO" id="GO:0015031">
    <property type="term" value="P:protein transport"/>
    <property type="evidence" value="ECO:0007669"/>
    <property type="project" value="UniProtKB-KW"/>
</dbReference>
<evidence type="ECO:0000256" key="9">
    <source>
        <dbReference type="ARBA" id="ARBA00023134"/>
    </source>
</evidence>
<comment type="function">
    <text evidence="12">Necessary for flagellar biosynthesis. May be involved in translocation of the flagellum.</text>
</comment>
<evidence type="ECO:0000256" key="5">
    <source>
        <dbReference type="ARBA" id="ARBA00022475"/>
    </source>
</evidence>
<dbReference type="PANTHER" id="PTHR43134:SF3">
    <property type="entry name" value="FLAGELLAR BIOSYNTHESIS PROTEIN FLHF"/>
    <property type="match status" value="1"/>
</dbReference>
<organism evidence="17 18">
    <name type="scientific">Delftia acidovorans</name>
    <name type="common">Pseudomonas acidovorans</name>
    <name type="synonym">Comamonas acidovorans</name>
    <dbReference type="NCBI Taxonomy" id="80866"/>
    <lineage>
        <taxon>Bacteria</taxon>
        <taxon>Pseudomonadati</taxon>
        <taxon>Pseudomonadota</taxon>
        <taxon>Betaproteobacteria</taxon>
        <taxon>Burkholderiales</taxon>
        <taxon>Comamonadaceae</taxon>
        <taxon>Delftia</taxon>
    </lineage>
</organism>
<comment type="similarity">
    <text evidence="2">Belongs to the GTP-binding SRP family.</text>
</comment>
<dbReference type="GO" id="GO:0003924">
    <property type="term" value="F:GTPase activity"/>
    <property type="evidence" value="ECO:0007669"/>
    <property type="project" value="UniProtKB-UniRule"/>
</dbReference>
<dbReference type="NCBIfam" id="TIGR03499">
    <property type="entry name" value="FlhF"/>
    <property type="match status" value="1"/>
</dbReference>
<dbReference type="GO" id="GO:0006614">
    <property type="term" value="P:SRP-dependent cotranslational protein targeting to membrane"/>
    <property type="evidence" value="ECO:0007669"/>
    <property type="project" value="UniProtKB-UniRule"/>
</dbReference>
<evidence type="ECO:0000256" key="10">
    <source>
        <dbReference type="ARBA" id="ARBA00023136"/>
    </source>
</evidence>
<dbReference type="GO" id="GO:0005525">
    <property type="term" value="F:GTP binding"/>
    <property type="evidence" value="ECO:0007669"/>
    <property type="project" value="UniProtKB-UniRule"/>
</dbReference>
<gene>
    <name evidence="17" type="primary">flhF</name>
    <name evidence="17" type="ORF">I6G66_23110</name>
</gene>